<dbReference type="STRING" id="436010.A0A166DMW2"/>
<proteinExistence type="predicted"/>
<protein>
    <submittedName>
        <fullName evidence="1">Uncharacterized protein</fullName>
    </submittedName>
</protein>
<gene>
    <name evidence="1" type="ORF">FIBSPDRAFT_867863</name>
</gene>
<sequence>MANYIRLDAAIDLDVRDPDVITARKVSEHDEVLLPLSRSAPTLSANSFLSGLKSHIAQVILAKKYKTPSVPLPPMPPLPSLLLCPRHTFRASLILASESTQDHCYSSKAWAKLSGLPPREIGRISPAFDSSRLALCLRAEVTKE</sequence>
<evidence type="ECO:0000313" key="2">
    <source>
        <dbReference type="Proteomes" id="UP000076532"/>
    </source>
</evidence>
<evidence type="ECO:0000313" key="1">
    <source>
        <dbReference type="EMBL" id="KZP14887.1"/>
    </source>
</evidence>
<keyword evidence="2" id="KW-1185">Reference proteome</keyword>
<accession>A0A166DMW2</accession>
<reference evidence="1 2" key="1">
    <citation type="journal article" date="2016" name="Mol. Biol. Evol.">
        <title>Comparative Genomics of Early-Diverging Mushroom-Forming Fungi Provides Insights into the Origins of Lignocellulose Decay Capabilities.</title>
        <authorList>
            <person name="Nagy L.G."/>
            <person name="Riley R."/>
            <person name="Tritt A."/>
            <person name="Adam C."/>
            <person name="Daum C."/>
            <person name="Floudas D."/>
            <person name="Sun H."/>
            <person name="Yadav J.S."/>
            <person name="Pangilinan J."/>
            <person name="Larsson K.H."/>
            <person name="Matsuura K."/>
            <person name="Barry K."/>
            <person name="Labutti K."/>
            <person name="Kuo R."/>
            <person name="Ohm R.A."/>
            <person name="Bhattacharya S.S."/>
            <person name="Shirouzu T."/>
            <person name="Yoshinaga Y."/>
            <person name="Martin F.M."/>
            <person name="Grigoriev I.V."/>
            <person name="Hibbett D.S."/>
        </authorList>
    </citation>
    <scope>NUCLEOTIDE SEQUENCE [LARGE SCALE GENOMIC DNA]</scope>
    <source>
        <strain evidence="1 2">CBS 109695</strain>
    </source>
</reference>
<dbReference type="OrthoDB" id="286814at2759"/>
<organism evidence="1 2">
    <name type="scientific">Athelia psychrophila</name>
    <dbReference type="NCBI Taxonomy" id="1759441"/>
    <lineage>
        <taxon>Eukaryota</taxon>
        <taxon>Fungi</taxon>
        <taxon>Dikarya</taxon>
        <taxon>Basidiomycota</taxon>
        <taxon>Agaricomycotina</taxon>
        <taxon>Agaricomycetes</taxon>
        <taxon>Agaricomycetidae</taxon>
        <taxon>Atheliales</taxon>
        <taxon>Atheliaceae</taxon>
        <taxon>Athelia</taxon>
    </lineage>
</organism>
<dbReference type="AlphaFoldDB" id="A0A166DMW2"/>
<dbReference type="EMBL" id="KV417611">
    <property type="protein sequence ID" value="KZP14887.1"/>
    <property type="molecule type" value="Genomic_DNA"/>
</dbReference>
<dbReference type="Proteomes" id="UP000076532">
    <property type="component" value="Unassembled WGS sequence"/>
</dbReference>
<name>A0A166DMW2_9AGAM</name>
<dbReference type="Gene3D" id="1.10.472.10">
    <property type="entry name" value="Cyclin-like"/>
    <property type="match status" value="1"/>
</dbReference>